<dbReference type="InterPro" id="IPR002885">
    <property type="entry name" value="PPR_rpt"/>
</dbReference>
<gene>
    <name evidence="3" type="ORF">SELMODRAFT_111767</name>
</gene>
<dbReference type="PANTHER" id="PTHR47926:SF533">
    <property type="entry name" value="DYW DOMAIN-CONTAINING PROTEIN"/>
    <property type="match status" value="1"/>
</dbReference>
<accession>D8S9K4</accession>
<dbReference type="KEGG" id="smo:SELMODRAFT_111767"/>
<dbReference type="GO" id="GO:0009451">
    <property type="term" value="P:RNA modification"/>
    <property type="evidence" value="ECO:0000318"/>
    <property type="project" value="GO_Central"/>
</dbReference>
<dbReference type="PROSITE" id="PS51375">
    <property type="entry name" value="PPR"/>
    <property type="match status" value="4"/>
</dbReference>
<feature type="repeat" description="PPR" evidence="2">
    <location>
        <begin position="44"/>
        <end position="78"/>
    </location>
</feature>
<evidence type="ECO:0008006" key="5">
    <source>
        <dbReference type="Google" id="ProtNLM"/>
    </source>
</evidence>
<dbReference type="PANTHER" id="PTHR47926">
    <property type="entry name" value="PENTATRICOPEPTIDE REPEAT-CONTAINING PROTEIN"/>
    <property type="match status" value="1"/>
</dbReference>
<feature type="repeat" description="PPR" evidence="2">
    <location>
        <begin position="278"/>
        <end position="312"/>
    </location>
</feature>
<evidence type="ECO:0000313" key="3">
    <source>
        <dbReference type="EMBL" id="EFJ18975.1"/>
    </source>
</evidence>
<reference evidence="3 4" key="1">
    <citation type="journal article" date="2011" name="Science">
        <title>The Selaginella genome identifies genetic changes associated with the evolution of vascular plants.</title>
        <authorList>
            <person name="Banks J.A."/>
            <person name="Nishiyama T."/>
            <person name="Hasebe M."/>
            <person name="Bowman J.L."/>
            <person name="Gribskov M."/>
            <person name="dePamphilis C."/>
            <person name="Albert V.A."/>
            <person name="Aono N."/>
            <person name="Aoyama T."/>
            <person name="Ambrose B.A."/>
            <person name="Ashton N.W."/>
            <person name="Axtell M.J."/>
            <person name="Barker E."/>
            <person name="Barker M.S."/>
            <person name="Bennetzen J.L."/>
            <person name="Bonawitz N.D."/>
            <person name="Chapple C."/>
            <person name="Cheng C."/>
            <person name="Correa L.G."/>
            <person name="Dacre M."/>
            <person name="DeBarry J."/>
            <person name="Dreyer I."/>
            <person name="Elias M."/>
            <person name="Engstrom E.M."/>
            <person name="Estelle M."/>
            <person name="Feng L."/>
            <person name="Finet C."/>
            <person name="Floyd S.K."/>
            <person name="Frommer W.B."/>
            <person name="Fujita T."/>
            <person name="Gramzow L."/>
            <person name="Gutensohn M."/>
            <person name="Harholt J."/>
            <person name="Hattori M."/>
            <person name="Heyl A."/>
            <person name="Hirai T."/>
            <person name="Hiwatashi Y."/>
            <person name="Ishikawa M."/>
            <person name="Iwata M."/>
            <person name="Karol K.G."/>
            <person name="Koehler B."/>
            <person name="Kolukisaoglu U."/>
            <person name="Kubo M."/>
            <person name="Kurata T."/>
            <person name="Lalonde S."/>
            <person name="Li K."/>
            <person name="Li Y."/>
            <person name="Litt A."/>
            <person name="Lyons E."/>
            <person name="Manning G."/>
            <person name="Maruyama T."/>
            <person name="Michael T.P."/>
            <person name="Mikami K."/>
            <person name="Miyazaki S."/>
            <person name="Morinaga S."/>
            <person name="Murata T."/>
            <person name="Mueller-Roeber B."/>
            <person name="Nelson D.R."/>
            <person name="Obara M."/>
            <person name="Oguri Y."/>
            <person name="Olmstead R.G."/>
            <person name="Onodera N."/>
            <person name="Petersen B.L."/>
            <person name="Pils B."/>
            <person name="Prigge M."/>
            <person name="Rensing S.A."/>
            <person name="Riano-Pachon D.M."/>
            <person name="Roberts A.W."/>
            <person name="Sato Y."/>
            <person name="Scheller H.V."/>
            <person name="Schulz B."/>
            <person name="Schulz C."/>
            <person name="Shakirov E.V."/>
            <person name="Shibagaki N."/>
            <person name="Shinohara N."/>
            <person name="Shippen D.E."/>
            <person name="Soerensen I."/>
            <person name="Sotooka R."/>
            <person name="Sugimoto N."/>
            <person name="Sugita M."/>
            <person name="Sumikawa N."/>
            <person name="Tanurdzic M."/>
            <person name="Theissen G."/>
            <person name="Ulvskov P."/>
            <person name="Wakazuki S."/>
            <person name="Weng J.K."/>
            <person name="Willats W.W."/>
            <person name="Wipf D."/>
            <person name="Wolf P.G."/>
            <person name="Yang L."/>
            <person name="Zimmer A.D."/>
            <person name="Zhu Q."/>
            <person name="Mitros T."/>
            <person name="Hellsten U."/>
            <person name="Loque D."/>
            <person name="Otillar R."/>
            <person name="Salamov A."/>
            <person name="Schmutz J."/>
            <person name="Shapiro H."/>
            <person name="Lindquist E."/>
            <person name="Lucas S."/>
            <person name="Rokhsar D."/>
            <person name="Grigoriev I.V."/>
        </authorList>
    </citation>
    <scope>NUCLEOTIDE SEQUENCE [LARGE SCALE GENOMIC DNA]</scope>
</reference>
<dbReference type="NCBIfam" id="TIGR00756">
    <property type="entry name" value="PPR"/>
    <property type="match status" value="3"/>
</dbReference>
<dbReference type="STRING" id="88036.D8S9K4"/>
<dbReference type="Gramene" id="EFJ18975">
    <property type="protein sequence ID" value="EFJ18975"/>
    <property type="gene ID" value="SELMODRAFT_111767"/>
</dbReference>
<dbReference type="Gene3D" id="1.25.40.10">
    <property type="entry name" value="Tetratricopeptide repeat domain"/>
    <property type="match status" value="6"/>
</dbReference>
<dbReference type="InterPro" id="IPR046960">
    <property type="entry name" value="PPR_At4g14850-like_plant"/>
</dbReference>
<keyword evidence="1" id="KW-0677">Repeat</keyword>
<evidence type="ECO:0000256" key="1">
    <source>
        <dbReference type="ARBA" id="ARBA00022737"/>
    </source>
</evidence>
<sequence>MDLEGVQGDEITLLNAVSACAALGDSLQGKQIHARILSSGLGASVLLSNSLVYMYGKCGSVEEARNAFDRMPERDLISWNAMITVYAQHECGKQAIQLYAYSRLEGTKPDEVTFASLLNACFASGDLKFGRLLHEHFLGTNFVSDQIVCNGLISMYSDCGSLDDATAVFEWSFQPDVCTWTTVIAAYTRHGKLECAFATWRKMHQEGLRSNEITFLTVLDACSSLEVLETGKHVHRLALGSGLDFSLRMENSLISMYGKCSSLGDARDVFDRMRYRRNVITWTAMVAGHAQCEDLAGGIYLCREMMLEGVRPQPVTFAGLLDGCRGREALAVGASIHGYVRLGGMESDSAVNNALVNMYSKSGGLEDAVKVFNDQRQDLKTSSWASVIGAYVQHGLKREATELYHHLDLEGMEVDENVFASVLGFCDSATQVRDVHSRILASGLEQRMVAANAVMTAYGKAGHPDEAREVFLGISRPSVISWSALIAAYGQHWEAIKTFELMNLEGVKPNATTLTSVLRACATVGAHEQGRRIHALVLAGPYAQNTTVLNAAASLYAKCSRVADASRVFSSIPCKDAVSWNAIVSAYAKQGLFRDAIFLSRQMQVEGFVPDDITFITILYSCSQSGQLAAACECLSSMVCDFGMVPAREHYVCLIDVLGRAGRVGDAVELKDCMPYEADAVALESLRAASRITQNG</sequence>
<dbReference type="Pfam" id="PF13041">
    <property type="entry name" value="PPR_2"/>
    <property type="match status" value="3"/>
</dbReference>
<protein>
    <recommendedName>
        <fullName evidence="5">Pentacotripeptide-repeat region of PRORP domain-containing protein</fullName>
    </recommendedName>
</protein>
<dbReference type="FunFam" id="1.25.40.10:FF:000158">
    <property type="entry name" value="pentatricopeptide repeat-containing protein At2g33680"/>
    <property type="match status" value="1"/>
</dbReference>
<dbReference type="AlphaFoldDB" id="D8S9K4"/>
<dbReference type="HOGENOM" id="CLU_002706_15_6_1"/>
<feature type="repeat" description="PPR" evidence="2">
    <location>
        <begin position="176"/>
        <end position="210"/>
    </location>
</feature>
<dbReference type="GO" id="GO:0003723">
    <property type="term" value="F:RNA binding"/>
    <property type="evidence" value="ECO:0007669"/>
    <property type="project" value="InterPro"/>
</dbReference>
<dbReference type="EMBL" id="GL377608">
    <property type="protein sequence ID" value="EFJ18975.1"/>
    <property type="molecule type" value="Genomic_DNA"/>
</dbReference>
<evidence type="ECO:0000313" key="4">
    <source>
        <dbReference type="Proteomes" id="UP000001514"/>
    </source>
</evidence>
<dbReference type="eggNOG" id="KOG4197">
    <property type="taxonomic scope" value="Eukaryota"/>
</dbReference>
<evidence type="ECO:0000256" key="2">
    <source>
        <dbReference type="PROSITE-ProRule" id="PRU00708"/>
    </source>
</evidence>
<dbReference type="FunFam" id="1.25.40.10:FF:000031">
    <property type="entry name" value="Pentatricopeptide repeat-containing protein mitochondrial"/>
    <property type="match status" value="1"/>
</dbReference>
<feature type="repeat" description="PPR" evidence="2">
    <location>
        <begin position="576"/>
        <end position="610"/>
    </location>
</feature>
<keyword evidence="4" id="KW-1185">Reference proteome</keyword>
<dbReference type="GO" id="GO:0048731">
    <property type="term" value="P:system development"/>
    <property type="evidence" value="ECO:0007669"/>
    <property type="project" value="UniProtKB-ARBA"/>
</dbReference>
<proteinExistence type="predicted"/>
<dbReference type="InParanoid" id="D8S9K4"/>
<dbReference type="Proteomes" id="UP000001514">
    <property type="component" value="Unassembled WGS sequence"/>
</dbReference>
<dbReference type="InterPro" id="IPR011990">
    <property type="entry name" value="TPR-like_helical_dom_sf"/>
</dbReference>
<dbReference type="Pfam" id="PF01535">
    <property type="entry name" value="PPR"/>
    <property type="match status" value="6"/>
</dbReference>
<organism evidence="4">
    <name type="scientific">Selaginella moellendorffii</name>
    <name type="common">Spikemoss</name>
    <dbReference type="NCBI Taxonomy" id="88036"/>
    <lineage>
        <taxon>Eukaryota</taxon>
        <taxon>Viridiplantae</taxon>
        <taxon>Streptophyta</taxon>
        <taxon>Embryophyta</taxon>
        <taxon>Tracheophyta</taxon>
        <taxon>Lycopodiopsida</taxon>
        <taxon>Selaginellales</taxon>
        <taxon>Selaginellaceae</taxon>
        <taxon>Selaginella</taxon>
    </lineage>
</organism>
<name>D8S9K4_SELML</name>